<dbReference type="AlphaFoldDB" id="A0A1M5XMN8"/>
<evidence type="ECO:0000313" key="10">
    <source>
        <dbReference type="EMBL" id="SHI01019.1"/>
    </source>
</evidence>
<feature type="domain" description="Acyl-CoA dehydrogenase/oxidase N-terminal" evidence="9">
    <location>
        <begin position="26"/>
        <end position="142"/>
    </location>
</feature>
<dbReference type="OrthoDB" id="7795946at2"/>
<dbReference type="FunFam" id="1.20.140.10:FF:000001">
    <property type="entry name" value="Acyl-CoA dehydrogenase"/>
    <property type="match status" value="1"/>
</dbReference>
<organism evidence="10 11">
    <name type="scientific">Marivita hallyeonensis</name>
    <dbReference type="NCBI Taxonomy" id="996342"/>
    <lineage>
        <taxon>Bacteria</taxon>
        <taxon>Pseudomonadati</taxon>
        <taxon>Pseudomonadota</taxon>
        <taxon>Alphaproteobacteria</taxon>
        <taxon>Rhodobacterales</taxon>
        <taxon>Roseobacteraceae</taxon>
        <taxon>Marivita</taxon>
    </lineage>
</organism>
<feature type="domain" description="Acyl-CoA oxidase/dehydrogenase middle" evidence="8">
    <location>
        <begin position="146"/>
        <end position="238"/>
    </location>
</feature>
<comment type="similarity">
    <text evidence="2 6">Belongs to the acyl-CoA dehydrogenase family.</text>
</comment>
<dbReference type="InterPro" id="IPR036250">
    <property type="entry name" value="AcylCo_DH-like_C"/>
</dbReference>
<dbReference type="InterPro" id="IPR013786">
    <property type="entry name" value="AcylCoA_DH/ox_N"/>
</dbReference>
<dbReference type="EMBL" id="FQXC01000007">
    <property type="protein sequence ID" value="SHI01019.1"/>
    <property type="molecule type" value="Genomic_DNA"/>
</dbReference>
<accession>A0A1M5XMN8</accession>
<keyword evidence="11" id="KW-1185">Reference proteome</keyword>
<proteinExistence type="inferred from homology"/>
<evidence type="ECO:0000256" key="5">
    <source>
        <dbReference type="ARBA" id="ARBA00023002"/>
    </source>
</evidence>
<evidence type="ECO:0000259" key="8">
    <source>
        <dbReference type="Pfam" id="PF02770"/>
    </source>
</evidence>
<dbReference type="SUPFAM" id="SSF47203">
    <property type="entry name" value="Acyl-CoA dehydrogenase C-terminal domain-like"/>
    <property type="match status" value="1"/>
</dbReference>
<feature type="domain" description="Acyl-CoA dehydrogenase/oxidase C-terminal" evidence="7">
    <location>
        <begin position="250"/>
        <end position="406"/>
    </location>
</feature>
<evidence type="ECO:0000256" key="2">
    <source>
        <dbReference type="ARBA" id="ARBA00009347"/>
    </source>
</evidence>
<dbReference type="PANTHER" id="PTHR43884">
    <property type="entry name" value="ACYL-COA DEHYDROGENASE"/>
    <property type="match status" value="1"/>
</dbReference>
<gene>
    <name evidence="10" type="ORF">SAMN05443551_4033</name>
</gene>
<dbReference type="SUPFAM" id="SSF56645">
    <property type="entry name" value="Acyl-CoA dehydrogenase NM domain-like"/>
    <property type="match status" value="1"/>
</dbReference>
<dbReference type="InterPro" id="IPR006091">
    <property type="entry name" value="Acyl-CoA_Oxase/DH_mid-dom"/>
</dbReference>
<evidence type="ECO:0000256" key="4">
    <source>
        <dbReference type="ARBA" id="ARBA00022827"/>
    </source>
</evidence>
<evidence type="ECO:0000313" key="11">
    <source>
        <dbReference type="Proteomes" id="UP000184221"/>
    </source>
</evidence>
<dbReference type="GO" id="GO:0003995">
    <property type="term" value="F:acyl-CoA dehydrogenase activity"/>
    <property type="evidence" value="ECO:0007669"/>
    <property type="project" value="TreeGrafter"/>
</dbReference>
<evidence type="ECO:0000256" key="6">
    <source>
        <dbReference type="RuleBase" id="RU362125"/>
    </source>
</evidence>
<evidence type="ECO:0000256" key="3">
    <source>
        <dbReference type="ARBA" id="ARBA00022630"/>
    </source>
</evidence>
<keyword evidence="3 6" id="KW-0285">Flavoprotein</keyword>
<dbReference type="Gene3D" id="1.20.140.10">
    <property type="entry name" value="Butyryl-CoA Dehydrogenase, subunit A, domain 3"/>
    <property type="match status" value="1"/>
</dbReference>
<reference evidence="10 11" key="1">
    <citation type="submission" date="2016-11" db="EMBL/GenBank/DDBJ databases">
        <authorList>
            <person name="Jaros S."/>
            <person name="Januszkiewicz K."/>
            <person name="Wedrychowicz H."/>
        </authorList>
    </citation>
    <scope>NUCLEOTIDE SEQUENCE [LARGE SCALE GENOMIC DNA]</scope>
    <source>
        <strain evidence="10 11">DSM 29431</strain>
    </source>
</reference>
<dbReference type="InterPro" id="IPR046373">
    <property type="entry name" value="Acyl-CoA_Oxase/DH_mid-dom_sf"/>
</dbReference>
<dbReference type="InterPro" id="IPR009100">
    <property type="entry name" value="AcylCoA_DH/oxidase_NM_dom_sf"/>
</dbReference>
<protein>
    <submittedName>
        <fullName evidence="10">Butyryl-CoA dehydrogenase</fullName>
    </submittedName>
</protein>
<dbReference type="Proteomes" id="UP000184221">
    <property type="component" value="Unassembled WGS sequence"/>
</dbReference>
<dbReference type="Gene3D" id="1.10.540.10">
    <property type="entry name" value="Acyl-CoA dehydrogenase/oxidase, N-terminal domain"/>
    <property type="match status" value="1"/>
</dbReference>
<dbReference type="Pfam" id="PF00441">
    <property type="entry name" value="Acyl-CoA_dh_1"/>
    <property type="match status" value="1"/>
</dbReference>
<name>A0A1M5XMN8_9RHOB</name>
<evidence type="ECO:0000259" key="9">
    <source>
        <dbReference type="Pfam" id="PF02771"/>
    </source>
</evidence>
<dbReference type="Gene3D" id="2.40.110.10">
    <property type="entry name" value="Butyryl-CoA Dehydrogenase, subunit A, domain 2"/>
    <property type="match status" value="1"/>
</dbReference>
<keyword evidence="4 6" id="KW-0274">FAD</keyword>
<evidence type="ECO:0000259" key="7">
    <source>
        <dbReference type="Pfam" id="PF00441"/>
    </source>
</evidence>
<dbReference type="PANTHER" id="PTHR43884:SF12">
    <property type="entry name" value="ISOVALERYL-COA DEHYDROGENASE, MITOCHONDRIAL-RELATED"/>
    <property type="match status" value="1"/>
</dbReference>
<dbReference type="InterPro" id="IPR037069">
    <property type="entry name" value="AcylCoA_DH/ox_N_sf"/>
</dbReference>
<dbReference type="STRING" id="996342.SAMN05443551_4033"/>
<dbReference type="GO" id="GO:0050660">
    <property type="term" value="F:flavin adenine dinucleotide binding"/>
    <property type="evidence" value="ECO:0007669"/>
    <property type="project" value="InterPro"/>
</dbReference>
<keyword evidence="5 6" id="KW-0560">Oxidoreductase</keyword>
<comment type="cofactor">
    <cofactor evidence="1 6">
        <name>FAD</name>
        <dbReference type="ChEBI" id="CHEBI:57692"/>
    </cofactor>
</comment>
<sequence length="413" mass="45649">MNTIAKDHNFKARMSDEIYHDMLSPEETQNIRAEVRRFAETHVAPRARKIGEADESVEGFAFDLYRRMGDEGLFAIPFGTENKGRGLAHRVAATATTIEELAYFSNSVAAVYDVNCILAGRTLERASEEVREECLHPLIRGEKIGAFATTEPEASTDLSPKALKTRATLKNGIYTVNGHKRWITNAPVADFVTMLCTSKDGLVELTIDLHAKGVTVGKPDQKLGNRGQLTGDIYLKDVEVPESRRIGTPGEGLRIALQTLTYGRVGIAATGVGMAQACFDETMAHLKTRHAFGKPIGANQYWQFKMAERACHLENARSLYLKAALRMDSGVAFPEPEAAMAKFYATELAVDMARDGIQAMGGYGFMRSLSHDDHHNPVETHYRDAKIAEIYEGTNEIQRMVVARTLFGKEMTG</sequence>
<dbReference type="Pfam" id="PF02771">
    <property type="entry name" value="Acyl-CoA_dh_N"/>
    <property type="match status" value="1"/>
</dbReference>
<dbReference type="InterPro" id="IPR009075">
    <property type="entry name" value="AcylCo_DH/oxidase_C"/>
</dbReference>
<evidence type="ECO:0000256" key="1">
    <source>
        <dbReference type="ARBA" id="ARBA00001974"/>
    </source>
</evidence>
<dbReference type="Pfam" id="PF02770">
    <property type="entry name" value="Acyl-CoA_dh_M"/>
    <property type="match status" value="1"/>
</dbReference>
<dbReference type="RefSeq" id="WP_072779886.1">
    <property type="nucleotide sequence ID" value="NZ_FQXC01000007.1"/>
</dbReference>